<dbReference type="SUPFAM" id="SSF55961">
    <property type="entry name" value="Bet v1-like"/>
    <property type="match status" value="1"/>
</dbReference>
<dbReference type="Gene3D" id="3.30.530.20">
    <property type="match status" value="1"/>
</dbReference>
<evidence type="ECO:0000313" key="2">
    <source>
        <dbReference type="Proteomes" id="UP001156702"/>
    </source>
</evidence>
<sequence>MSDRQAEQATDLVLEYELDAPTEKVWRAISIPAFRERWLPGGALADAEPVLTAPGKEIRYRLRDDEPPHLESLVAFQLRPNGQGGTTLRIVHGLADARVVPRPINDNGNGNGRTLMRAA</sequence>
<name>A0ABQ5ZTA0_9HYPH</name>
<dbReference type="CDD" id="cd07814">
    <property type="entry name" value="SRPBCC_CalC_Aha1-like"/>
    <property type="match status" value="1"/>
</dbReference>
<proteinExistence type="predicted"/>
<reference evidence="2" key="1">
    <citation type="journal article" date="2019" name="Int. J. Syst. Evol. Microbiol.">
        <title>The Global Catalogue of Microorganisms (GCM) 10K type strain sequencing project: providing services to taxonomists for standard genome sequencing and annotation.</title>
        <authorList>
            <consortium name="The Broad Institute Genomics Platform"/>
            <consortium name="The Broad Institute Genome Sequencing Center for Infectious Disease"/>
            <person name="Wu L."/>
            <person name="Ma J."/>
        </authorList>
    </citation>
    <scope>NUCLEOTIDE SEQUENCE [LARGE SCALE GENOMIC DNA]</scope>
    <source>
        <strain evidence="2">NBRC 102122</strain>
    </source>
</reference>
<dbReference type="EMBL" id="BSOP01000044">
    <property type="protein sequence ID" value="GLR53934.1"/>
    <property type="molecule type" value="Genomic_DNA"/>
</dbReference>
<comment type="caution">
    <text evidence="1">The sequence shown here is derived from an EMBL/GenBank/DDBJ whole genome shotgun (WGS) entry which is preliminary data.</text>
</comment>
<dbReference type="InterPro" id="IPR023393">
    <property type="entry name" value="START-like_dom_sf"/>
</dbReference>
<keyword evidence="2" id="KW-1185">Reference proteome</keyword>
<gene>
    <name evidence="1" type="ORF">GCM10007923_51510</name>
</gene>
<accession>A0ABQ5ZTA0</accession>
<dbReference type="Proteomes" id="UP001156702">
    <property type="component" value="Unassembled WGS sequence"/>
</dbReference>
<dbReference type="RefSeq" id="WP_244767871.1">
    <property type="nucleotide sequence ID" value="NZ_BSOP01000044.1"/>
</dbReference>
<protein>
    <submittedName>
        <fullName evidence="1">Polyketide cyclase</fullName>
    </submittedName>
</protein>
<evidence type="ECO:0000313" key="1">
    <source>
        <dbReference type="EMBL" id="GLR53934.1"/>
    </source>
</evidence>
<organism evidence="1 2">
    <name type="scientific">Shinella yambaruensis</name>
    <dbReference type="NCBI Taxonomy" id="415996"/>
    <lineage>
        <taxon>Bacteria</taxon>
        <taxon>Pseudomonadati</taxon>
        <taxon>Pseudomonadota</taxon>
        <taxon>Alphaproteobacteria</taxon>
        <taxon>Hyphomicrobiales</taxon>
        <taxon>Rhizobiaceae</taxon>
        <taxon>Shinella</taxon>
    </lineage>
</organism>